<sequence length="211" mass="24256">MSSYYDIQLLEDLHNHFPEILYGSQFDNNPLVIYVRNQARNRYDLFTNARNNHAGVTRTYTTPRSNVEPVRPAANNVSDTIRITYNLDEIDNSIPSSQEDSLLNPLATLLTAALYPQTNAMMFPTLRRQNTTSFMEPVVVRPTQEQINNGSSIVESLNNSDNCAICQDSLIQDGRQVRRIHACHHMFHDNCVNTWFNNNVRCPTCRHDIRN</sequence>
<proteinExistence type="predicted"/>
<dbReference type="InterPro" id="IPR001841">
    <property type="entry name" value="Znf_RING"/>
</dbReference>
<dbReference type="PANTHER" id="PTHR45798:SF97">
    <property type="entry name" value="ALCOHOL-SENSITIVE RING FINGER PROTEIN 1"/>
    <property type="match status" value="1"/>
</dbReference>
<keyword evidence="2" id="KW-0863">Zinc-finger</keyword>
<dbReference type="PANTHER" id="PTHR45798">
    <property type="entry name" value="RING-H2 FINGER PROTEIN ATL61-RELATED-RELATED"/>
    <property type="match status" value="1"/>
</dbReference>
<evidence type="ECO:0000259" key="4">
    <source>
        <dbReference type="PROSITE" id="PS50089"/>
    </source>
</evidence>
<protein>
    <recommendedName>
        <fullName evidence="4">RING-type domain-containing protein</fullName>
    </recommendedName>
</protein>
<dbReference type="GO" id="GO:0008270">
    <property type="term" value="F:zinc ion binding"/>
    <property type="evidence" value="ECO:0007669"/>
    <property type="project" value="UniProtKB-KW"/>
</dbReference>
<dbReference type="InterPro" id="IPR013083">
    <property type="entry name" value="Znf_RING/FYVE/PHD"/>
</dbReference>
<accession>A0A6C0D9I0</accession>
<dbReference type="InterPro" id="IPR052788">
    <property type="entry name" value="RING-type_E3_ligase_ATL"/>
</dbReference>
<dbReference type="EMBL" id="MN739543">
    <property type="protein sequence ID" value="QHT12295.1"/>
    <property type="molecule type" value="Genomic_DNA"/>
</dbReference>
<dbReference type="Pfam" id="PF13639">
    <property type="entry name" value="zf-RING_2"/>
    <property type="match status" value="1"/>
</dbReference>
<keyword evidence="1" id="KW-0479">Metal-binding</keyword>
<dbReference type="SMART" id="SM00184">
    <property type="entry name" value="RING"/>
    <property type="match status" value="1"/>
</dbReference>
<organism evidence="5">
    <name type="scientific">viral metagenome</name>
    <dbReference type="NCBI Taxonomy" id="1070528"/>
    <lineage>
        <taxon>unclassified sequences</taxon>
        <taxon>metagenomes</taxon>
        <taxon>organismal metagenomes</taxon>
    </lineage>
</organism>
<feature type="domain" description="RING-type" evidence="4">
    <location>
        <begin position="163"/>
        <end position="206"/>
    </location>
</feature>
<dbReference type="Gene3D" id="3.30.40.10">
    <property type="entry name" value="Zinc/RING finger domain, C3HC4 (zinc finger)"/>
    <property type="match status" value="1"/>
</dbReference>
<evidence type="ECO:0000256" key="2">
    <source>
        <dbReference type="ARBA" id="ARBA00022771"/>
    </source>
</evidence>
<reference evidence="5" key="1">
    <citation type="journal article" date="2020" name="Nature">
        <title>Giant virus diversity and host interactions through global metagenomics.</title>
        <authorList>
            <person name="Schulz F."/>
            <person name="Roux S."/>
            <person name="Paez-Espino D."/>
            <person name="Jungbluth S."/>
            <person name="Walsh D.A."/>
            <person name="Denef V.J."/>
            <person name="McMahon K.D."/>
            <person name="Konstantinidis K.T."/>
            <person name="Eloe-Fadrosh E.A."/>
            <person name="Kyrpides N.C."/>
            <person name="Woyke T."/>
        </authorList>
    </citation>
    <scope>NUCLEOTIDE SEQUENCE</scope>
    <source>
        <strain evidence="5">GVMAG-M-3300023174-129</strain>
    </source>
</reference>
<keyword evidence="3" id="KW-0862">Zinc</keyword>
<evidence type="ECO:0000256" key="1">
    <source>
        <dbReference type="ARBA" id="ARBA00022723"/>
    </source>
</evidence>
<dbReference type="SUPFAM" id="SSF57850">
    <property type="entry name" value="RING/U-box"/>
    <property type="match status" value="1"/>
</dbReference>
<name>A0A6C0D9I0_9ZZZZ</name>
<evidence type="ECO:0000313" key="5">
    <source>
        <dbReference type="EMBL" id="QHT12295.1"/>
    </source>
</evidence>
<dbReference type="AlphaFoldDB" id="A0A6C0D9I0"/>
<evidence type="ECO:0000256" key="3">
    <source>
        <dbReference type="ARBA" id="ARBA00022833"/>
    </source>
</evidence>
<dbReference type="PROSITE" id="PS50089">
    <property type="entry name" value="ZF_RING_2"/>
    <property type="match status" value="1"/>
</dbReference>